<dbReference type="Proteomes" id="UP001317191">
    <property type="component" value="Unassembled WGS sequence"/>
</dbReference>
<keyword evidence="5" id="KW-1185">Reference proteome</keyword>
<dbReference type="SUPFAM" id="SSF89260">
    <property type="entry name" value="Collagen-binding domain"/>
    <property type="match status" value="1"/>
</dbReference>
<dbReference type="InterPro" id="IPR029058">
    <property type="entry name" value="AB_hydrolase_fold"/>
</dbReference>
<dbReference type="RefSeq" id="WP_250593444.1">
    <property type="nucleotide sequence ID" value="NZ_JAMLJM010000011.1"/>
</dbReference>
<dbReference type="Gene3D" id="2.60.120.380">
    <property type="match status" value="1"/>
</dbReference>
<reference evidence="4 5" key="1">
    <citation type="submission" date="2022-05" db="EMBL/GenBank/DDBJ databases">
        <title>Flavobacterium sp., isolated from activated sludge.</title>
        <authorList>
            <person name="Ran Q."/>
        </authorList>
    </citation>
    <scope>NUCLEOTIDE SEQUENCE [LARGE SCALE GENOMIC DNA]</scope>
    <source>
        <strain evidence="4 5">HXWNR70</strain>
    </source>
</reference>
<dbReference type="InterPro" id="IPR026444">
    <property type="entry name" value="Secre_tail"/>
</dbReference>
<evidence type="ECO:0000259" key="2">
    <source>
        <dbReference type="Pfam" id="PF07819"/>
    </source>
</evidence>
<organism evidence="4 5">
    <name type="scientific">Flavobacterium luminosum</name>
    <dbReference type="NCBI Taxonomy" id="2949086"/>
    <lineage>
        <taxon>Bacteria</taxon>
        <taxon>Pseudomonadati</taxon>
        <taxon>Bacteroidota</taxon>
        <taxon>Flavobacteriia</taxon>
        <taxon>Flavobacteriales</taxon>
        <taxon>Flavobacteriaceae</taxon>
        <taxon>Flavobacterium</taxon>
    </lineage>
</organism>
<dbReference type="Pfam" id="PF07819">
    <property type="entry name" value="PGAP1"/>
    <property type="match status" value="1"/>
</dbReference>
<gene>
    <name evidence="4" type="ORF">NAT50_11875</name>
</gene>
<dbReference type="InterPro" id="IPR012908">
    <property type="entry name" value="PGAP1-ab_dom-like"/>
</dbReference>
<feature type="domain" description="GPI inositol-deacylase PGAP1-like alpha/beta" evidence="2">
    <location>
        <begin position="65"/>
        <end position="241"/>
    </location>
</feature>
<protein>
    <submittedName>
        <fullName evidence="4">Alpha/beta fold hydrolase</fullName>
    </submittedName>
</protein>
<keyword evidence="1" id="KW-0732">Signal</keyword>
<dbReference type="EMBL" id="JAMLJM010000011">
    <property type="protein sequence ID" value="MCL9810055.1"/>
    <property type="molecule type" value="Genomic_DNA"/>
</dbReference>
<dbReference type="Gene3D" id="3.40.50.1820">
    <property type="entry name" value="alpha/beta hydrolase"/>
    <property type="match status" value="1"/>
</dbReference>
<comment type="caution">
    <text evidence="4">The sequence shown here is derived from an EMBL/GenBank/DDBJ whole genome shotgun (WGS) entry which is preliminary data.</text>
</comment>
<evidence type="ECO:0000256" key="1">
    <source>
        <dbReference type="ARBA" id="ARBA00022729"/>
    </source>
</evidence>
<dbReference type="Pfam" id="PF18962">
    <property type="entry name" value="Por_Secre_tail"/>
    <property type="match status" value="1"/>
</dbReference>
<proteinExistence type="predicted"/>
<dbReference type="SUPFAM" id="SSF53474">
    <property type="entry name" value="alpha/beta-Hydrolases"/>
    <property type="match status" value="1"/>
</dbReference>
<sequence length="582" mass="64415">MGKNTFYVLVTIFISFSVFSQEFSLKTRPQNFETFAYRNDSIIPLKSVKILPESKAVFESKLPYPIIFIHGLNSNSETWNATTDYFDSQYGYTFGGRFDFCLNGDANNSKANTNFYPTAGADIIAFTGTIVNGDYYYVNFDVKTDGSFGTNVLSNQSAIVKQGKALKKAIERVLQITGKDKVILVGHSMGGLASREYLQNASNWQADGKHHVAKLLTAGTPHGGSNASDNPIAVFTSVDRQSEAVRDLKSTYYYSGEKGKFLFGGTEKQDSSNMNDNSYTPDFYNVDVNCNGIVGDLITGLNQKTIDHFIDYSSVIGRITNFFGSNITTDGVVEEPSSKMGQYLTGLTYPMKIFYFNSSYDIIENHTELPGEYYQLMQGLDEPNVKELAYEISTNKIYNGYTTIQEIANQADQDFYKFTVSDNVTLNVLVNGIVTSSMTGAILNSSGTAVGAIENKTGSTLNFSRSVTPGTYFLKLTSLTPTSSNYQSPYNFTVTSTLSIPEPVAQDVMVYPNPVKDFLNLENISFKTLTITALSGQQLKVLESDGVQTTHAIDMSTFEQGIYLLTFENVGQQWQTFKVIKE</sequence>
<dbReference type="NCBIfam" id="TIGR04183">
    <property type="entry name" value="Por_Secre_tail"/>
    <property type="match status" value="1"/>
</dbReference>
<name>A0ABT0TRM2_9FLAO</name>
<dbReference type="GO" id="GO:0016787">
    <property type="term" value="F:hydrolase activity"/>
    <property type="evidence" value="ECO:0007669"/>
    <property type="project" value="UniProtKB-KW"/>
</dbReference>
<evidence type="ECO:0000313" key="5">
    <source>
        <dbReference type="Proteomes" id="UP001317191"/>
    </source>
</evidence>
<accession>A0ABT0TRM2</accession>
<evidence type="ECO:0000259" key="3">
    <source>
        <dbReference type="Pfam" id="PF18962"/>
    </source>
</evidence>
<evidence type="ECO:0000313" key="4">
    <source>
        <dbReference type="EMBL" id="MCL9810055.1"/>
    </source>
</evidence>
<keyword evidence="4" id="KW-0378">Hydrolase</keyword>
<feature type="domain" description="Secretion system C-terminal sorting" evidence="3">
    <location>
        <begin position="510"/>
        <end position="574"/>
    </location>
</feature>